<proteinExistence type="predicted"/>
<organism evidence="2 3">
    <name type="scientific">Pseudidiomarina salinarum</name>
    <dbReference type="NCBI Taxonomy" id="435908"/>
    <lineage>
        <taxon>Bacteria</taxon>
        <taxon>Pseudomonadati</taxon>
        <taxon>Pseudomonadota</taxon>
        <taxon>Gammaproteobacteria</taxon>
        <taxon>Alteromonadales</taxon>
        <taxon>Idiomarinaceae</taxon>
        <taxon>Pseudidiomarina</taxon>
    </lineage>
</organism>
<dbReference type="eggNOG" id="COG2928">
    <property type="taxonomic scope" value="Bacteria"/>
</dbReference>
<dbReference type="RefSeq" id="WP_034775394.1">
    <property type="nucleotide sequence ID" value="NZ_JPER01000003.1"/>
</dbReference>
<reference evidence="2 3" key="1">
    <citation type="submission" date="2014-06" db="EMBL/GenBank/DDBJ databases">
        <title>The draft genome sequence of Idiomarina salinarum ISL-52.</title>
        <authorList>
            <person name="Du J."/>
            <person name="Shao Z."/>
        </authorList>
    </citation>
    <scope>NUCLEOTIDE SEQUENCE [LARGE SCALE GENOMIC DNA]</scope>
    <source>
        <strain evidence="2 3">ISL-52</strain>
    </source>
</reference>
<protein>
    <submittedName>
        <fullName evidence="2">Membrane protein</fullName>
    </submittedName>
</protein>
<dbReference type="Pfam" id="PF04367">
    <property type="entry name" value="DUF502"/>
    <property type="match status" value="1"/>
</dbReference>
<comment type="caution">
    <text evidence="2">The sequence shown here is derived from an EMBL/GenBank/DDBJ whole genome shotgun (WGS) entry which is preliminary data.</text>
</comment>
<keyword evidence="1" id="KW-0812">Transmembrane</keyword>
<dbReference type="EMBL" id="JPER01000003">
    <property type="protein sequence ID" value="KFZ30874.1"/>
    <property type="molecule type" value="Genomic_DNA"/>
</dbReference>
<evidence type="ECO:0000313" key="2">
    <source>
        <dbReference type="EMBL" id="KFZ30874.1"/>
    </source>
</evidence>
<dbReference type="OrthoDB" id="5636623at2"/>
<sequence>MKKALQYLLKGLAVLLPIALTVALVHWLLVTVEAWLRPLWISLIGENYYLPGLAFISFLGIAIFVGFSTRWQIVNKFWALPGKIIERMPVLSNLYGTLTEAVDLMSGKSFADESVVLVTLAGGDVRLIGIITKRSGVDGDRLSALLDEDHVAVLLPMSYNVGGYTIIVPRSCIKPLNMSPADAMQLTISAGLGKNKAIPKNDSKDS</sequence>
<keyword evidence="3" id="KW-1185">Reference proteome</keyword>
<feature type="transmembrane region" description="Helical" evidence="1">
    <location>
        <begin position="48"/>
        <end position="67"/>
    </location>
</feature>
<evidence type="ECO:0000313" key="3">
    <source>
        <dbReference type="Proteomes" id="UP000054363"/>
    </source>
</evidence>
<keyword evidence="1" id="KW-1133">Transmembrane helix</keyword>
<dbReference type="InterPro" id="IPR007462">
    <property type="entry name" value="COV1-like"/>
</dbReference>
<accession>A0A094IYK3</accession>
<name>A0A094IYK3_9GAMM</name>
<feature type="transmembrane region" description="Helical" evidence="1">
    <location>
        <begin position="7"/>
        <end position="28"/>
    </location>
</feature>
<dbReference type="PANTHER" id="PTHR31876:SF26">
    <property type="entry name" value="PROTEIN LIKE COV 2"/>
    <property type="match status" value="1"/>
</dbReference>
<evidence type="ECO:0000256" key="1">
    <source>
        <dbReference type="SAM" id="Phobius"/>
    </source>
</evidence>
<dbReference type="STRING" id="435908.IDSA_07295"/>
<keyword evidence="1" id="KW-0472">Membrane</keyword>
<gene>
    <name evidence="2" type="ORF">IDSA_07295</name>
</gene>
<dbReference type="PANTHER" id="PTHR31876">
    <property type="entry name" value="COV-LIKE PROTEIN 1"/>
    <property type="match status" value="1"/>
</dbReference>
<dbReference type="Proteomes" id="UP000054363">
    <property type="component" value="Unassembled WGS sequence"/>
</dbReference>
<dbReference type="AlphaFoldDB" id="A0A094IYK3"/>